<name>A0A9E6Y125_9ACTN</name>
<keyword evidence="2" id="KW-1133">Transmembrane helix</keyword>
<accession>A0A9E6Y125</accession>
<feature type="region of interest" description="Disordered" evidence="1">
    <location>
        <begin position="141"/>
        <end position="164"/>
    </location>
</feature>
<dbReference type="AlphaFoldDB" id="A0A9E6Y125"/>
<gene>
    <name evidence="3" type="ORF">DSM104329_04239</name>
</gene>
<organism evidence="3 4">
    <name type="scientific">Capillimicrobium parvum</name>
    <dbReference type="NCBI Taxonomy" id="2884022"/>
    <lineage>
        <taxon>Bacteria</taxon>
        <taxon>Bacillati</taxon>
        <taxon>Actinomycetota</taxon>
        <taxon>Thermoleophilia</taxon>
        <taxon>Solirubrobacterales</taxon>
        <taxon>Capillimicrobiaceae</taxon>
        <taxon>Capillimicrobium</taxon>
    </lineage>
</organism>
<dbReference type="KEGG" id="sbae:DSM104329_04239"/>
<evidence type="ECO:0000256" key="1">
    <source>
        <dbReference type="SAM" id="MobiDB-lite"/>
    </source>
</evidence>
<feature type="transmembrane region" description="Helical" evidence="2">
    <location>
        <begin position="54"/>
        <end position="76"/>
    </location>
</feature>
<keyword evidence="2" id="KW-0812">Transmembrane</keyword>
<keyword evidence="4" id="KW-1185">Reference proteome</keyword>
<dbReference type="RefSeq" id="WP_259311860.1">
    <property type="nucleotide sequence ID" value="NZ_CP087164.1"/>
</dbReference>
<protein>
    <submittedName>
        <fullName evidence="3">Uncharacterized protein</fullName>
    </submittedName>
</protein>
<evidence type="ECO:0000313" key="3">
    <source>
        <dbReference type="EMBL" id="UGS37818.1"/>
    </source>
</evidence>
<dbReference type="EMBL" id="CP087164">
    <property type="protein sequence ID" value="UGS37818.1"/>
    <property type="molecule type" value="Genomic_DNA"/>
</dbReference>
<sequence length="275" mass="29756">MAGGMFSSRRPPHLAFLLAGLGLGLVLALPIDLSGAGCPAPGEGRNMCLVQDHWAPALTTVALCVAGAWLLAGLLLDRIPELRRGDRRRMPPRRGHGRDAIEADEVLRAATWGVLPPPPRRARRPQVTVAAIVGGPSELRVVRPGERPRPPAGRTPRRVRARRAPGTDREVLAACWDAATQRSARLVDAAAHELGLALEPLRGLPRGHDPDPLLAAARWARDERPERRPGVGRRLRERFAERAAPVPEVPISDPLLRAAMWVRIPESSGDDRGAA</sequence>
<keyword evidence="2" id="KW-0472">Membrane</keyword>
<evidence type="ECO:0000313" key="4">
    <source>
        <dbReference type="Proteomes" id="UP001162834"/>
    </source>
</evidence>
<evidence type="ECO:0000256" key="2">
    <source>
        <dbReference type="SAM" id="Phobius"/>
    </source>
</evidence>
<dbReference type="Proteomes" id="UP001162834">
    <property type="component" value="Chromosome"/>
</dbReference>
<reference evidence="3" key="1">
    <citation type="journal article" date="2022" name="Int. J. Syst. Evol. Microbiol.">
        <title>Pseudomonas aegrilactucae sp. nov. and Pseudomonas morbosilactucae sp. nov., pathogens causing bacterial rot of lettuce in Japan.</title>
        <authorList>
            <person name="Sawada H."/>
            <person name="Fujikawa T."/>
            <person name="Satou M."/>
        </authorList>
    </citation>
    <scope>NUCLEOTIDE SEQUENCE</scope>
    <source>
        <strain evidence="3">0166_1</strain>
    </source>
</reference>
<proteinExistence type="predicted"/>